<dbReference type="OrthoDB" id="7992385at2759"/>
<reference evidence="5" key="1">
    <citation type="submission" date="2025-08" db="UniProtKB">
        <authorList>
            <consortium name="RefSeq"/>
        </authorList>
    </citation>
    <scope>IDENTIFICATION</scope>
    <source>
        <strain evidence="5">15112-1751.03</strain>
        <tissue evidence="5">Whole Adult</tissue>
    </source>
</reference>
<dbReference type="GO" id="GO:0005576">
    <property type="term" value="C:extracellular region"/>
    <property type="evidence" value="ECO:0007669"/>
    <property type="project" value="InterPro"/>
</dbReference>
<feature type="signal peptide" evidence="2">
    <location>
        <begin position="1"/>
        <end position="25"/>
    </location>
</feature>
<dbReference type="GO" id="GO:0008061">
    <property type="term" value="F:chitin binding"/>
    <property type="evidence" value="ECO:0007669"/>
    <property type="project" value="InterPro"/>
</dbReference>
<name>A0A6P8WGR7_DROAB</name>
<dbReference type="Pfam" id="PF01607">
    <property type="entry name" value="CBM_14"/>
    <property type="match status" value="2"/>
</dbReference>
<feature type="chain" id="PRO_5027848191" evidence="2">
    <location>
        <begin position="26"/>
        <end position="207"/>
    </location>
</feature>
<evidence type="ECO:0000256" key="2">
    <source>
        <dbReference type="SAM" id="SignalP"/>
    </source>
</evidence>
<accession>A0A6P8WGR7</accession>
<dbReference type="Gene3D" id="2.170.140.10">
    <property type="entry name" value="Chitin binding domain"/>
    <property type="match status" value="2"/>
</dbReference>
<dbReference type="Proteomes" id="UP000515160">
    <property type="component" value="Chromosome 3"/>
</dbReference>
<feature type="compositionally biased region" description="Low complexity" evidence="1">
    <location>
        <begin position="114"/>
        <end position="146"/>
    </location>
</feature>
<keyword evidence="2" id="KW-0732">Signal</keyword>
<evidence type="ECO:0000259" key="3">
    <source>
        <dbReference type="PROSITE" id="PS50940"/>
    </source>
</evidence>
<evidence type="ECO:0000256" key="1">
    <source>
        <dbReference type="SAM" id="MobiDB-lite"/>
    </source>
</evidence>
<dbReference type="SUPFAM" id="SSF57625">
    <property type="entry name" value="Invertebrate chitin-binding proteins"/>
    <property type="match status" value="2"/>
</dbReference>
<proteinExistence type="predicted"/>
<dbReference type="PROSITE" id="PS50940">
    <property type="entry name" value="CHIT_BIND_II"/>
    <property type="match status" value="2"/>
</dbReference>
<sequence length="207" mass="22718">MCQLQEYAKLLCLLLVAGIVNTQQADEFPQCNNVAMDTFIVAIDDCTSYIYCNGENSFRDTCPEQTYFDGNSQECAFDDAGICLLSTETTTIETTNILGEEERKEVEEVEQEEVATTTAATEPPAATESPPATAPPAAVDVKPASPAGGRPHCDAIGDGYHPHPDRCEYYYSCLGGYLTIVRCPFKFGWDYAEERCKPMAEAQCFSL</sequence>
<evidence type="ECO:0000313" key="4">
    <source>
        <dbReference type="Proteomes" id="UP000515160"/>
    </source>
</evidence>
<dbReference type="GeneID" id="117567178"/>
<dbReference type="SMART" id="SM00494">
    <property type="entry name" value="ChtBD2"/>
    <property type="match status" value="2"/>
</dbReference>
<dbReference type="InterPro" id="IPR036508">
    <property type="entry name" value="Chitin-bd_dom_sf"/>
</dbReference>
<keyword evidence="4" id="KW-1185">Reference proteome</keyword>
<dbReference type="AlphaFoldDB" id="A0A6P8WGR7"/>
<evidence type="ECO:0000313" key="5">
    <source>
        <dbReference type="RefSeq" id="XP_034102891.1"/>
    </source>
</evidence>
<protein>
    <submittedName>
        <fullName evidence="5">Uncharacterized protein LOC117567178</fullName>
    </submittedName>
</protein>
<dbReference type="RefSeq" id="XP_034102891.1">
    <property type="nucleotide sequence ID" value="XM_034247000.2"/>
</dbReference>
<dbReference type="InterPro" id="IPR002557">
    <property type="entry name" value="Chitin-bd_dom"/>
</dbReference>
<gene>
    <name evidence="5" type="primary">LOC117567178</name>
</gene>
<organism evidence="4 5">
    <name type="scientific">Drosophila albomicans</name>
    <name type="common">Fruit fly</name>
    <dbReference type="NCBI Taxonomy" id="7291"/>
    <lineage>
        <taxon>Eukaryota</taxon>
        <taxon>Metazoa</taxon>
        <taxon>Ecdysozoa</taxon>
        <taxon>Arthropoda</taxon>
        <taxon>Hexapoda</taxon>
        <taxon>Insecta</taxon>
        <taxon>Pterygota</taxon>
        <taxon>Neoptera</taxon>
        <taxon>Endopterygota</taxon>
        <taxon>Diptera</taxon>
        <taxon>Brachycera</taxon>
        <taxon>Muscomorpha</taxon>
        <taxon>Ephydroidea</taxon>
        <taxon>Drosophilidae</taxon>
        <taxon>Drosophila</taxon>
    </lineage>
</organism>
<feature type="domain" description="Chitin-binding type-2" evidence="3">
    <location>
        <begin position="150"/>
        <end position="206"/>
    </location>
</feature>
<feature type="domain" description="Chitin-binding type-2" evidence="3">
    <location>
        <begin position="28"/>
        <end position="85"/>
    </location>
</feature>
<feature type="region of interest" description="Disordered" evidence="1">
    <location>
        <begin position="100"/>
        <end position="146"/>
    </location>
</feature>